<evidence type="ECO:0000256" key="2">
    <source>
        <dbReference type="ARBA" id="ARBA00022448"/>
    </source>
</evidence>
<dbReference type="OrthoDB" id="9763054at2"/>
<reference evidence="6 7" key="1">
    <citation type="submission" date="2019-01" db="EMBL/GenBank/DDBJ databases">
        <title>Blautia sp. nov. KGMB01111 isolated human feces.</title>
        <authorList>
            <person name="Park J.-E."/>
            <person name="Kim J.-S."/>
            <person name="Park S.-H."/>
        </authorList>
    </citation>
    <scope>NUCLEOTIDE SEQUENCE [LARGE SCALE GENOMIC DNA]</scope>
    <source>
        <strain evidence="6 7">KGMB01111</strain>
    </source>
</reference>
<evidence type="ECO:0000313" key="6">
    <source>
        <dbReference type="EMBL" id="RXS74376.1"/>
    </source>
</evidence>
<feature type="compositionally biased region" description="Low complexity" evidence="4">
    <location>
        <begin position="42"/>
        <end position="60"/>
    </location>
</feature>
<evidence type="ECO:0000256" key="1">
    <source>
        <dbReference type="ARBA" id="ARBA00008520"/>
    </source>
</evidence>
<feature type="signal peptide" evidence="5">
    <location>
        <begin position="1"/>
        <end position="38"/>
    </location>
</feature>
<dbReference type="InterPro" id="IPR006059">
    <property type="entry name" value="SBP"/>
</dbReference>
<proteinExistence type="inferred from homology"/>
<feature type="region of interest" description="Disordered" evidence="4">
    <location>
        <begin position="41"/>
        <end position="72"/>
    </location>
</feature>
<dbReference type="PANTHER" id="PTHR43649">
    <property type="entry name" value="ARABINOSE-BINDING PROTEIN-RELATED"/>
    <property type="match status" value="1"/>
</dbReference>
<dbReference type="Pfam" id="PF01547">
    <property type="entry name" value="SBP_bac_1"/>
    <property type="match status" value="1"/>
</dbReference>
<dbReference type="Proteomes" id="UP000290106">
    <property type="component" value="Unassembled WGS sequence"/>
</dbReference>
<dbReference type="EMBL" id="SDKC01000001">
    <property type="protein sequence ID" value="RXS74376.1"/>
    <property type="molecule type" value="Genomic_DNA"/>
</dbReference>
<name>A0A4Q1RFJ7_9FIRM</name>
<sequence>MNRFKVAKCINYFRRIFNMKRKVVAAVLTMAMAGSLLAGCGSSSSDDSSSKSETTTTDESASSDDSDSADSARGDFSGVSITMLNTKSEIQSQLEAAAEQWGELTGAKLEVYTIGSGTPSQEVSARYAAKNAPTLIMCDPQDVASICEEKGVDLSDESWAANGGTQYGISGTDGKLYSFPFCIEGRGMIYNKTVIEDTLGEDWDPTSVTNMDDFEALLKKLVDNGMESPVALNQEDWSNAGHYFTQVYEEQDGTLTGTEKIMEDLRNGSVDLMSNERFTSLMDTYDLLMEYNINKADPLAADYDENAADLAEGDVAFWFNGNWAWAEISDYIEDDTEIGIMPVPQNGTEGNANVNDYICGGATKQVMIDKECNDEDQQAAAKDFLDWLANTAEGNKVLVDDCSLVPAFSNITEDATNMLGQSIQRFTVEGKLFDQPSNYPGDHWSEVGAFMQKYLDKQIDRAEFAKEVQDYWTNLSE</sequence>
<feature type="chain" id="PRO_5038459736" evidence="5">
    <location>
        <begin position="39"/>
        <end position="477"/>
    </location>
</feature>
<evidence type="ECO:0000313" key="7">
    <source>
        <dbReference type="Proteomes" id="UP000290106"/>
    </source>
</evidence>
<protein>
    <submittedName>
        <fullName evidence="6">Carbohydrate ABC transporter substrate-binding protein</fullName>
    </submittedName>
</protein>
<evidence type="ECO:0000256" key="3">
    <source>
        <dbReference type="ARBA" id="ARBA00022729"/>
    </source>
</evidence>
<dbReference type="InterPro" id="IPR050490">
    <property type="entry name" value="Bact_solute-bd_prot1"/>
</dbReference>
<keyword evidence="2" id="KW-0813">Transport</keyword>
<comment type="caution">
    <text evidence="6">The sequence shown here is derived from an EMBL/GenBank/DDBJ whole genome shotgun (WGS) entry which is preliminary data.</text>
</comment>
<evidence type="ECO:0000256" key="5">
    <source>
        <dbReference type="SAM" id="SignalP"/>
    </source>
</evidence>
<organism evidence="6 7">
    <name type="scientific">Blautia faecicola</name>
    <dbReference type="NCBI Taxonomy" id="2509240"/>
    <lineage>
        <taxon>Bacteria</taxon>
        <taxon>Bacillati</taxon>
        <taxon>Bacillota</taxon>
        <taxon>Clostridia</taxon>
        <taxon>Lachnospirales</taxon>
        <taxon>Lachnospiraceae</taxon>
        <taxon>Blautia</taxon>
    </lineage>
</organism>
<keyword evidence="7" id="KW-1185">Reference proteome</keyword>
<dbReference type="AlphaFoldDB" id="A0A4Q1RFJ7"/>
<dbReference type="PANTHER" id="PTHR43649:SF34">
    <property type="entry name" value="ABC TRANSPORTER PERIPLASMIC-BINDING PROTEIN YCJN-RELATED"/>
    <property type="match status" value="1"/>
</dbReference>
<comment type="similarity">
    <text evidence="1">Belongs to the bacterial solute-binding protein 1 family.</text>
</comment>
<accession>A0A4Q1RFJ7</accession>
<dbReference type="SUPFAM" id="SSF53850">
    <property type="entry name" value="Periplasmic binding protein-like II"/>
    <property type="match status" value="1"/>
</dbReference>
<dbReference type="Gene3D" id="3.40.190.10">
    <property type="entry name" value="Periplasmic binding protein-like II"/>
    <property type="match status" value="2"/>
</dbReference>
<keyword evidence="3 5" id="KW-0732">Signal</keyword>
<evidence type="ECO:0000256" key="4">
    <source>
        <dbReference type="SAM" id="MobiDB-lite"/>
    </source>
</evidence>
<gene>
    <name evidence="6" type="ORF">ETP43_03480</name>
</gene>